<keyword evidence="1" id="KW-0732">Signal</keyword>
<dbReference type="GO" id="GO:0007155">
    <property type="term" value="P:cell adhesion"/>
    <property type="evidence" value="ECO:0007669"/>
    <property type="project" value="InterPro"/>
</dbReference>
<evidence type="ECO:0000313" key="2">
    <source>
        <dbReference type="EMBL" id="ECX6035880.1"/>
    </source>
</evidence>
<feature type="signal peptide" evidence="1">
    <location>
        <begin position="1"/>
        <end position="28"/>
    </location>
</feature>
<dbReference type="InterPro" id="IPR008966">
    <property type="entry name" value="Adhesion_dom_sf"/>
</dbReference>
<reference evidence="2" key="1">
    <citation type="submission" date="2018-07" db="EMBL/GenBank/DDBJ databases">
        <authorList>
            <consortium name="PulseNet: The National Subtyping Network for Foodborne Disease Surveillance"/>
            <person name="Tarr C.L."/>
            <person name="Trees E."/>
            <person name="Katz L.S."/>
            <person name="Carleton-Romer H.A."/>
            <person name="Stroika S."/>
            <person name="Kucerova Z."/>
            <person name="Roache K.F."/>
            <person name="Sabol A.L."/>
            <person name="Besser J."/>
            <person name="Gerner-Smidt P."/>
        </authorList>
    </citation>
    <scope>NUCLEOTIDE SEQUENCE</scope>
    <source>
        <strain evidence="2">PNUSAS001246</strain>
    </source>
</reference>
<name>A0A619AIX6_SALET</name>
<proteinExistence type="predicted"/>
<protein>
    <submittedName>
        <fullName evidence="2">Fimbrial protein</fullName>
    </submittedName>
</protein>
<dbReference type="GO" id="GO:0009289">
    <property type="term" value="C:pilus"/>
    <property type="evidence" value="ECO:0007669"/>
    <property type="project" value="InterPro"/>
</dbReference>
<comment type="caution">
    <text evidence="2">The sequence shown here is derived from an EMBL/GenBank/DDBJ whole genome shotgun (WGS) entry which is preliminary data.</text>
</comment>
<dbReference type="InterPro" id="IPR036937">
    <property type="entry name" value="Adhesion_dom_fimbrial_sf"/>
</dbReference>
<organism evidence="2">
    <name type="scientific">Salmonella enterica subsp. enterica serovar Panama</name>
    <dbReference type="NCBI Taxonomy" id="29472"/>
    <lineage>
        <taxon>Bacteria</taxon>
        <taxon>Pseudomonadati</taxon>
        <taxon>Pseudomonadota</taxon>
        <taxon>Gammaproteobacteria</taxon>
        <taxon>Enterobacterales</taxon>
        <taxon>Enterobacteriaceae</taxon>
        <taxon>Salmonella</taxon>
    </lineage>
</organism>
<sequence length="361" mass="38624">MSGQMTPLKTILVVLAMMTGAAALPVQAAGPLDSKCDVISPPLPFVNMNLKSTGYHAGDTLQEFSFPITYTCTTYYDNNDKPAMTKYRPALITTTDFGASIKKLDKAGLGLEMTITETKSGNSATLTWNDIKQTGNGYIISKMFGSALPIIFQNDPVVTTRNGTLSGKIVAEKNYPGAPVMLNIPAMTALKITPDKDGKNDAGTGIKTPEFFIRIFPANLGQVRISPSSVVDFGRIYATSVDTLTKTSAPFTVTAEQQTGTATAFDIPLNIEFDTGGLPLTDDNQAIILDNGLKLSVTDTGTPDKKITFNKTYLMGTIHFLPSTGTGISKTYTAKVEPVSNKPDIKTGRFNAGVTVKVTYN</sequence>
<dbReference type="Gene3D" id="2.60.40.1090">
    <property type="entry name" value="Fimbrial-type adhesion domain"/>
    <property type="match status" value="1"/>
</dbReference>
<gene>
    <name evidence="2" type="ORF">ATT75_24975</name>
</gene>
<dbReference type="SUPFAM" id="SSF49401">
    <property type="entry name" value="Bacterial adhesins"/>
    <property type="match status" value="1"/>
</dbReference>
<feature type="chain" id="PRO_5026209401" evidence="1">
    <location>
        <begin position="29"/>
        <end position="361"/>
    </location>
</feature>
<dbReference type="AlphaFoldDB" id="A0A619AIX6"/>
<dbReference type="EMBL" id="AAKZQX010000084">
    <property type="protein sequence ID" value="ECX6035880.1"/>
    <property type="molecule type" value="Genomic_DNA"/>
</dbReference>
<accession>A0A619AIX6</accession>
<evidence type="ECO:0000256" key="1">
    <source>
        <dbReference type="SAM" id="SignalP"/>
    </source>
</evidence>